<name>A0A0B7C356_9EUPU</name>
<accession>A0A0B7C356</accession>
<proteinExistence type="predicted"/>
<organism evidence="1">
    <name type="scientific">Arion vulgaris</name>
    <dbReference type="NCBI Taxonomy" id="1028688"/>
    <lineage>
        <taxon>Eukaryota</taxon>
        <taxon>Metazoa</taxon>
        <taxon>Spiralia</taxon>
        <taxon>Lophotrochozoa</taxon>
        <taxon>Mollusca</taxon>
        <taxon>Gastropoda</taxon>
        <taxon>Heterobranchia</taxon>
        <taxon>Euthyneura</taxon>
        <taxon>Panpulmonata</taxon>
        <taxon>Eupulmonata</taxon>
        <taxon>Stylommatophora</taxon>
        <taxon>Helicina</taxon>
        <taxon>Arionoidea</taxon>
        <taxon>Arionidae</taxon>
        <taxon>Arion</taxon>
    </lineage>
</organism>
<dbReference type="EMBL" id="HACG01051994">
    <property type="protein sequence ID" value="CEK98865.1"/>
    <property type="molecule type" value="Transcribed_RNA"/>
</dbReference>
<sequence length="142" mass="15797">MADLMKDLTSGFSRIVNAVQAKISPNTVQAIQPEKLIGCPVVKQDGNIVLYLRASALPTFECVVVKPDMPTKMYSIFKRTNETEAYGLFNYIVTLMGPIVASCTVTFQEENLQKIMDCLRQNSTWTCAHVAANLGYHTCLRC</sequence>
<gene>
    <name evidence="1" type="primary">ORF219829</name>
</gene>
<protein>
    <submittedName>
        <fullName evidence="1">Uncharacterized protein</fullName>
    </submittedName>
</protein>
<dbReference type="AlphaFoldDB" id="A0A0B7C356"/>
<feature type="non-terminal residue" evidence="1">
    <location>
        <position position="142"/>
    </location>
</feature>
<reference evidence="1" key="1">
    <citation type="submission" date="2014-12" db="EMBL/GenBank/DDBJ databases">
        <title>Insight into the proteome of Arion vulgaris.</title>
        <authorList>
            <person name="Aradska J."/>
            <person name="Bulat T."/>
            <person name="Smidak R."/>
            <person name="Sarate P."/>
            <person name="Gangsoo J."/>
            <person name="Sialana F."/>
            <person name="Bilban M."/>
            <person name="Lubec G."/>
        </authorList>
    </citation>
    <scope>NUCLEOTIDE SEQUENCE</scope>
    <source>
        <tissue evidence="1">Skin</tissue>
    </source>
</reference>
<evidence type="ECO:0000313" key="1">
    <source>
        <dbReference type="EMBL" id="CEK98865.1"/>
    </source>
</evidence>